<evidence type="ECO:0000313" key="7">
    <source>
        <dbReference type="EMBL" id="HJF64740.1"/>
    </source>
</evidence>
<dbReference type="CDD" id="cd12797">
    <property type="entry name" value="M23_peptidase"/>
    <property type="match status" value="1"/>
</dbReference>
<dbReference type="Gene3D" id="6.10.250.3150">
    <property type="match status" value="1"/>
</dbReference>
<accession>A0A9D3A0V3</accession>
<sequence length="410" mass="43579">MIETGSLPCGWTRRNFLKACGAAGALMLFPWLAYASEADDLEAKADELDAQAEAAQAQMDELSAKLDALEQQFNEALARYNEANDAHEAALAAMDDAQERIDAAKVRIAETQDQLSNRAVNMYREGNPTMLDVLFGSQSFDAFVTNLDAMHKIGEQDAALVQESKDAKAEADAAYEEYSKQEKLAAEELENARIAKEELEAAQTSLQKEYNSMSDEVAAIRAEAEQTRMSAEEARQKEEEAKRAAQEALAAAQSSSSGSSGSSGGSSSGGSTSSTPSTSVDGWVNPAPGTYITSGFGWRPSIGDYHQGVDLSCSYEPVYCMADGTVTTSGWFGTGGMAVTVDHGGGIVSWYLHNSQLLVSVGQQVSAGQQISVSGNTGFSTGAHLHFQINVGCSNGINGTAVNPTTYFSW</sequence>
<dbReference type="InterPro" id="IPR016047">
    <property type="entry name" value="M23ase_b-sheet_dom"/>
</dbReference>
<dbReference type="InterPro" id="IPR019546">
    <property type="entry name" value="TAT_signal_bac_arc"/>
</dbReference>
<feature type="domain" description="M23ase beta-sheet core" evidence="5">
    <location>
        <begin position="305"/>
        <end position="404"/>
    </location>
</feature>
<name>A0A9D3A0V3_9ACTN</name>
<protein>
    <submittedName>
        <fullName evidence="7">Peptidoglycan DD-metalloendopeptidase family protein</fullName>
    </submittedName>
</protein>
<dbReference type="Pfam" id="PF24568">
    <property type="entry name" value="CC_PcsB"/>
    <property type="match status" value="1"/>
</dbReference>
<evidence type="ECO:0000256" key="2">
    <source>
        <dbReference type="SAM" id="Coils"/>
    </source>
</evidence>
<dbReference type="PANTHER" id="PTHR21666:SF270">
    <property type="entry name" value="MUREIN HYDROLASE ACTIVATOR ENVC"/>
    <property type="match status" value="1"/>
</dbReference>
<dbReference type="EMBL" id="DYWI01000020">
    <property type="protein sequence ID" value="HJF64740.1"/>
    <property type="molecule type" value="Genomic_DNA"/>
</dbReference>
<feature type="compositionally biased region" description="Low complexity" evidence="3">
    <location>
        <begin position="246"/>
        <end position="260"/>
    </location>
</feature>
<feature type="chain" id="PRO_5038624270" evidence="4">
    <location>
        <begin position="36"/>
        <end position="410"/>
    </location>
</feature>
<feature type="compositionally biased region" description="Low complexity" evidence="3">
    <location>
        <begin position="269"/>
        <end position="279"/>
    </location>
</feature>
<dbReference type="PANTHER" id="PTHR21666">
    <property type="entry name" value="PEPTIDASE-RELATED"/>
    <property type="match status" value="1"/>
</dbReference>
<evidence type="ECO:0000313" key="8">
    <source>
        <dbReference type="Proteomes" id="UP000786989"/>
    </source>
</evidence>
<feature type="compositionally biased region" description="Basic and acidic residues" evidence="3">
    <location>
        <begin position="225"/>
        <end position="245"/>
    </location>
</feature>
<dbReference type="Proteomes" id="UP000786989">
    <property type="component" value="Unassembled WGS sequence"/>
</dbReference>
<reference evidence="7" key="1">
    <citation type="journal article" date="2021" name="PeerJ">
        <title>Extensive microbial diversity within the chicken gut microbiome revealed by metagenomics and culture.</title>
        <authorList>
            <person name="Gilroy R."/>
            <person name="Ravi A."/>
            <person name="Getino M."/>
            <person name="Pursley I."/>
            <person name="Horton D.L."/>
            <person name="Alikhan N.F."/>
            <person name="Baker D."/>
            <person name="Gharbi K."/>
            <person name="Hall N."/>
            <person name="Watson M."/>
            <person name="Adriaenssens E.M."/>
            <person name="Foster-Nyarko E."/>
            <person name="Jarju S."/>
            <person name="Secka A."/>
            <person name="Antonio M."/>
            <person name="Oren A."/>
            <person name="Chaudhuri R.R."/>
            <person name="La Ragione R."/>
            <person name="Hildebrand F."/>
            <person name="Pallen M.J."/>
        </authorList>
    </citation>
    <scope>NUCLEOTIDE SEQUENCE</scope>
    <source>
        <strain evidence="7">ChiGjej6B6-11269</strain>
    </source>
</reference>
<dbReference type="Gene3D" id="2.70.70.10">
    <property type="entry name" value="Glucose Permease (Domain IIA)"/>
    <property type="match status" value="1"/>
</dbReference>
<comment type="caution">
    <text evidence="7">The sequence shown here is derived from an EMBL/GenBank/DDBJ whole genome shotgun (WGS) entry which is preliminary data.</text>
</comment>
<evidence type="ECO:0000259" key="6">
    <source>
        <dbReference type="Pfam" id="PF24568"/>
    </source>
</evidence>
<proteinExistence type="predicted"/>
<keyword evidence="1 4" id="KW-0732">Signal</keyword>
<dbReference type="Pfam" id="PF01551">
    <property type="entry name" value="Peptidase_M23"/>
    <property type="match status" value="1"/>
</dbReference>
<gene>
    <name evidence="7" type="ORF">K8U77_01305</name>
</gene>
<feature type="coiled-coil region" evidence="2">
    <location>
        <begin position="38"/>
        <end position="114"/>
    </location>
</feature>
<feature type="region of interest" description="Disordered" evidence="3">
    <location>
        <begin position="225"/>
        <end position="283"/>
    </location>
</feature>
<evidence type="ECO:0000256" key="1">
    <source>
        <dbReference type="ARBA" id="ARBA00022729"/>
    </source>
</evidence>
<dbReference type="InterPro" id="IPR050570">
    <property type="entry name" value="Cell_wall_metabolism_enzyme"/>
</dbReference>
<feature type="domain" description="Peptidoglycan hydrolase PcsB coiled-coil" evidence="6">
    <location>
        <begin position="101"/>
        <end position="170"/>
    </location>
</feature>
<dbReference type="GO" id="GO:0004222">
    <property type="term" value="F:metalloendopeptidase activity"/>
    <property type="evidence" value="ECO:0007669"/>
    <property type="project" value="TreeGrafter"/>
</dbReference>
<evidence type="ECO:0000256" key="3">
    <source>
        <dbReference type="SAM" id="MobiDB-lite"/>
    </source>
</evidence>
<feature type="signal peptide" evidence="4">
    <location>
        <begin position="1"/>
        <end position="35"/>
    </location>
</feature>
<dbReference type="AlphaFoldDB" id="A0A9D3A0V3"/>
<dbReference type="NCBIfam" id="TIGR01409">
    <property type="entry name" value="TAT_signal_seq"/>
    <property type="match status" value="1"/>
</dbReference>
<evidence type="ECO:0000256" key="4">
    <source>
        <dbReference type="SAM" id="SignalP"/>
    </source>
</evidence>
<dbReference type="InterPro" id="IPR011055">
    <property type="entry name" value="Dup_hybrid_motif"/>
</dbReference>
<dbReference type="SUPFAM" id="SSF51261">
    <property type="entry name" value="Duplicated hybrid motif"/>
    <property type="match status" value="1"/>
</dbReference>
<keyword evidence="2" id="KW-0175">Coiled coil</keyword>
<reference evidence="7" key="2">
    <citation type="submission" date="2021-09" db="EMBL/GenBank/DDBJ databases">
        <authorList>
            <person name="Gilroy R."/>
        </authorList>
    </citation>
    <scope>NUCLEOTIDE SEQUENCE</scope>
    <source>
        <strain evidence="7">ChiGjej6B6-11269</strain>
    </source>
</reference>
<dbReference type="InterPro" id="IPR057309">
    <property type="entry name" value="PcsB_CC"/>
</dbReference>
<dbReference type="PROSITE" id="PS51318">
    <property type="entry name" value="TAT"/>
    <property type="match status" value="1"/>
</dbReference>
<organism evidence="7 8">
    <name type="scientific">Slackia equolifaciens</name>
    <dbReference type="NCBI Taxonomy" id="498718"/>
    <lineage>
        <taxon>Bacteria</taxon>
        <taxon>Bacillati</taxon>
        <taxon>Actinomycetota</taxon>
        <taxon>Coriobacteriia</taxon>
        <taxon>Eggerthellales</taxon>
        <taxon>Eggerthellaceae</taxon>
        <taxon>Slackia</taxon>
    </lineage>
</organism>
<evidence type="ECO:0000259" key="5">
    <source>
        <dbReference type="Pfam" id="PF01551"/>
    </source>
</evidence>
<dbReference type="InterPro" id="IPR006311">
    <property type="entry name" value="TAT_signal"/>
</dbReference>